<dbReference type="InterPro" id="IPR052396">
    <property type="entry name" value="Meiotic_Drive_Suppr_Kinase"/>
</dbReference>
<proteinExistence type="predicted"/>
<dbReference type="SUPFAM" id="SSF56112">
    <property type="entry name" value="Protein kinase-like (PK-like)"/>
    <property type="match status" value="1"/>
</dbReference>
<sequence length="218" mass="25544">MSDDKLMETNRSSKPYQQLAESIVFNNKRNHMKLISYNYQELELIGSGRSAYVFRIRGRNIAIKVFYPPFEHLAQKEASVYERLAGISYFPILYNSGKNFIVIDFVEGLTLFGCLVTGKQMNRSILSDVDDAIKHARERGLNPSDIHLHNILITPTERIILIDVVRFTQKNRCNQWNDLKKAYDLFYHKPFFPKRLPSKLLLCIAFLYKKGLFRRIFN</sequence>
<comment type="caution">
    <text evidence="2">The sequence shown here is derived from an EMBL/GenBank/DDBJ whole genome shotgun (WGS) entry which is preliminary data.</text>
</comment>
<reference evidence="2 3" key="1">
    <citation type="submission" date="2021-10" db="EMBL/GenBank/DDBJ databases">
        <authorList>
            <person name="Criscuolo A."/>
        </authorList>
    </citation>
    <scope>NUCLEOTIDE SEQUENCE [LARGE SCALE GENOMIC DNA]</scope>
    <source>
        <strain evidence="3">CIP 111883</strain>
    </source>
</reference>
<dbReference type="Gene3D" id="1.10.510.10">
    <property type="entry name" value="Transferase(Phosphotransferase) domain 1"/>
    <property type="match status" value="1"/>
</dbReference>
<dbReference type="PROSITE" id="PS50011">
    <property type="entry name" value="PROTEIN_KINASE_DOM"/>
    <property type="match status" value="1"/>
</dbReference>
<feature type="domain" description="Protein kinase" evidence="1">
    <location>
        <begin position="39"/>
        <end position="218"/>
    </location>
</feature>
<protein>
    <recommendedName>
        <fullName evidence="1">Protein kinase domain-containing protein</fullName>
    </recommendedName>
</protein>
<dbReference type="InterPro" id="IPR011009">
    <property type="entry name" value="Kinase-like_dom_sf"/>
</dbReference>
<dbReference type="EMBL" id="CAKJTJ010000013">
    <property type="protein sequence ID" value="CAG9621744.1"/>
    <property type="molecule type" value="Genomic_DNA"/>
</dbReference>
<accession>A0ABM8YP23</accession>
<dbReference type="PANTHER" id="PTHR37171:SF1">
    <property type="entry name" value="SERINE_THREONINE-PROTEIN KINASE YRZF-RELATED"/>
    <property type="match status" value="1"/>
</dbReference>
<name>A0ABM8YP23_9BACI</name>
<dbReference type="PANTHER" id="PTHR37171">
    <property type="entry name" value="SERINE/THREONINE-PROTEIN KINASE YRZF-RELATED"/>
    <property type="match status" value="1"/>
</dbReference>
<evidence type="ECO:0000259" key="1">
    <source>
        <dbReference type="PROSITE" id="PS50011"/>
    </source>
</evidence>
<organism evidence="2 3">
    <name type="scientific">Sutcliffiella rhizosphaerae</name>
    <dbReference type="NCBI Taxonomy" id="2880967"/>
    <lineage>
        <taxon>Bacteria</taxon>
        <taxon>Bacillati</taxon>
        <taxon>Bacillota</taxon>
        <taxon>Bacilli</taxon>
        <taxon>Bacillales</taxon>
        <taxon>Bacillaceae</taxon>
        <taxon>Sutcliffiella</taxon>
    </lineage>
</organism>
<evidence type="ECO:0000313" key="2">
    <source>
        <dbReference type="EMBL" id="CAG9621744.1"/>
    </source>
</evidence>
<evidence type="ECO:0000313" key="3">
    <source>
        <dbReference type="Proteomes" id="UP000789833"/>
    </source>
</evidence>
<dbReference type="InterPro" id="IPR000719">
    <property type="entry name" value="Prot_kinase_dom"/>
</dbReference>
<keyword evidence="3" id="KW-1185">Reference proteome</keyword>
<dbReference type="Proteomes" id="UP000789833">
    <property type="component" value="Unassembled WGS sequence"/>
</dbReference>
<gene>
    <name evidence="2" type="ORF">BACCIP111883_02517</name>
</gene>